<gene>
    <name evidence="2" type="ORF">AXI58_01625</name>
</gene>
<comment type="caution">
    <text evidence="2">The sequence shown here is derived from an EMBL/GenBank/DDBJ whole genome shotgun (WGS) entry which is preliminary data.</text>
</comment>
<evidence type="ECO:0000313" key="2">
    <source>
        <dbReference type="EMBL" id="KXZ17118.1"/>
    </source>
</evidence>
<dbReference type="OrthoDB" id="2940003at2"/>
<keyword evidence="1" id="KW-0812">Transmembrane</keyword>
<sequence>MKFISPMMWFFVVYPFLSVFIFGIIGTLIFKKRALWLMPSAVLLSLLVFMLYFETFGLDFVIWLVLFPLLTLLSGAMTYWVKH</sequence>
<protein>
    <submittedName>
        <fullName evidence="2">Uncharacterized protein</fullName>
    </submittedName>
</protein>
<keyword evidence="3" id="KW-1185">Reference proteome</keyword>
<dbReference type="RefSeq" id="WP_061522586.1">
    <property type="nucleotide sequence ID" value="NZ_JAJJBV010000014.1"/>
</dbReference>
<keyword evidence="1" id="KW-1133">Transmembrane helix</keyword>
<dbReference type="AlphaFoldDB" id="A0A150F4W2"/>
<evidence type="ECO:0000256" key="1">
    <source>
        <dbReference type="SAM" id="Phobius"/>
    </source>
</evidence>
<keyword evidence="1" id="KW-0472">Membrane</keyword>
<accession>A0A150F4W2</accession>
<dbReference type="Proteomes" id="UP000075430">
    <property type="component" value="Unassembled WGS sequence"/>
</dbReference>
<feature type="transmembrane region" description="Helical" evidence="1">
    <location>
        <begin position="36"/>
        <end position="53"/>
    </location>
</feature>
<feature type="transmembrane region" description="Helical" evidence="1">
    <location>
        <begin position="7"/>
        <end position="30"/>
    </location>
</feature>
<organism evidence="2 3">
    <name type="scientific">Bacillus nakamurai</name>
    <dbReference type="NCBI Taxonomy" id="1793963"/>
    <lineage>
        <taxon>Bacteria</taxon>
        <taxon>Bacillati</taxon>
        <taxon>Bacillota</taxon>
        <taxon>Bacilli</taxon>
        <taxon>Bacillales</taxon>
        <taxon>Bacillaceae</taxon>
        <taxon>Bacillus</taxon>
    </lineage>
</organism>
<proteinExistence type="predicted"/>
<evidence type="ECO:0000313" key="3">
    <source>
        <dbReference type="Proteomes" id="UP000075430"/>
    </source>
</evidence>
<name>A0A150F4W2_9BACI</name>
<dbReference type="EMBL" id="LSBA01000023">
    <property type="protein sequence ID" value="KXZ17118.1"/>
    <property type="molecule type" value="Genomic_DNA"/>
</dbReference>
<dbReference type="STRING" id="1793963.AXI58_01625"/>
<reference evidence="3" key="1">
    <citation type="submission" date="2016-02" db="EMBL/GenBank/DDBJ databases">
        <authorList>
            <person name="Dunlap C."/>
        </authorList>
    </citation>
    <scope>NUCLEOTIDE SEQUENCE [LARGE SCALE GENOMIC DNA]</scope>
    <source>
        <strain evidence="3">NRRL B-41092</strain>
    </source>
</reference>
<feature type="transmembrane region" description="Helical" evidence="1">
    <location>
        <begin position="60"/>
        <end position="81"/>
    </location>
</feature>